<dbReference type="PANTHER" id="PTHR24321:SF12">
    <property type="entry name" value="SHORT-CHAIN DEHYDROGENASE_REDUCTASE FAMILY, PUTATIVE (AFU_ORTHOLOGUE AFUA_5G14340)-RELATED"/>
    <property type="match status" value="1"/>
</dbReference>
<evidence type="ECO:0000313" key="5">
    <source>
        <dbReference type="Proteomes" id="UP000799753"/>
    </source>
</evidence>
<evidence type="ECO:0000256" key="1">
    <source>
        <dbReference type="ARBA" id="ARBA00006484"/>
    </source>
</evidence>
<dbReference type="EMBL" id="MU006779">
    <property type="protein sequence ID" value="KAF2644243.1"/>
    <property type="molecule type" value="Genomic_DNA"/>
</dbReference>
<dbReference type="CDD" id="cd02231">
    <property type="entry name" value="cupin_BLL6423-like"/>
    <property type="match status" value="1"/>
</dbReference>
<dbReference type="AlphaFoldDB" id="A0A6A6SBW0"/>
<accession>A0A6A6SBW0</accession>
<evidence type="ECO:0000313" key="4">
    <source>
        <dbReference type="EMBL" id="KAF2644243.1"/>
    </source>
</evidence>
<gene>
    <name evidence="4" type="ORF">P280DRAFT_496626</name>
</gene>
<dbReference type="InterPro" id="IPR002347">
    <property type="entry name" value="SDR_fam"/>
</dbReference>
<dbReference type="Gene3D" id="3.40.50.720">
    <property type="entry name" value="NAD(P)-binding Rossmann-like Domain"/>
    <property type="match status" value="1"/>
</dbReference>
<evidence type="ECO:0000256" key="2">
    <source>
        <dbReference type="ARBA" id="ARBA00022857"/>
    </source>
</evidence>
<organism evidence="4 5">
    <name type="scientific">Massarina eburnea CBS 473.64</name>
    <dbReference type="NCBI Taxonomy" id="1395130"/>
    <lineage>
        <taxon>Eukaryota</taxon>
        <taxon>Fungi</taxon>
        <taxon>Dikarya</taxon>
        <taxon>Ascomycota</taxon>
        <taxon>Pezizomycotina</taxon>
        <taxon>Dothideomycetes</taxon>
        <taxon>Pleosporomycetidae</taxon>
        <taxon>Pleosporales</taxon>
        <taxon>Massarineae</taxon>
        <taxon>Massarinaceae</taxon>
        <taxon>Massarina</taxon>
    </lineage>
</organism>
<dbReference type="InterPro" id="IPR011051">
    <property type="entry name" value="RmlC_Cupin_sf"/>
</dbReference>
<dbReference type="PRINTS" id="PR00081">
    <property type="entry name" value="GDHRDH"/>
</dbReference>
<comment type="similarity">
    <text evidence="1">Belongs to the short-chain dehydrogenases/reductases (SDR) family.</text>
</comment>
<dbReference type="SUPFAM" id="SSF51182">
    <property type="entry name" value="RmlC-like cupins"/>
    <property type="match status" value="1"/>
</dbReference>
<dbReference type="Pfam" id="PF13561">
    <property type="entry name" value="adh_short_C2"/>
    <property type="match status" value="1"/>
</dbReference>
<dbReference type="Gene3D" id="2.60.120.10">
    <property type="entry name" value="Jelly Rolls"/>
    <property type="match status" value="1"/>
</dbReference>
<dbReference type="InterPro" id="IPR036291">
    <property type="entry name" value="NAD(P)-bd_dom_sf"/>
</dbReference>
<dbReference type="InterPro" id="IPR014710">
    <property type="entry name" value="RmlC-like_jellyroll"/>
</dbReference>
<evidence type="ECO:0000256" key="3">
    <source>
        <dbReference type="ARBA" id="ARBA00023002"/>
    </source>
</evidence>
<dbReference type="PANTHER" id="PTHR24321">
    <property type="entry name" value="DEHYDROGENASES, SHORT CHAIN"/>
    <property type="match status" value="1"/>
</dbReference>
<dbReference type="FunFam" id="3.40.50.720:FF:000084">
    <property type="entry name" value="Short-chain dehydrogenase reductase"/>
    <property type="match status" value="1"/>
</dbReference>
<name>A0A6A6SBW0_9PLEO</name>
<sequence>MDITGNAFVVGGGSGIGRACALGLARDGAAGILVADMNLDSARAVVEECRGVATAAGIRIEAIHIDVGSTESVQQATEHMVKTFGRIDYCVNSAGIGVETPREISDASFDEFSRFLRVHVEGTFLVIRSVSAAMKRQDVKPVASANVARGTSRGSIVVVGSGSSFVATPSMVQYTTAKHAVMGLVKNAAVDNAPHGIRVNCACPSWAETPMIQRARDGGVPIDAYVKAMVPLGRMATADEVADAVIFLCSPRSSYVTGCLRRTVRHITGLNEEGKAVFLGTDCGDHHRIIGNEQAIANILYSTNETPAELNGNVDLSYAKENEPPLHVKNGSVVRMIDFGPNVLSPMHRAVSLDYGVVLEGEFKFILDSGEERIMRQGDVSINRASAHQWHNITGNGTLPGRMMWVLLDCKDVIVNGEALKEELNELQPYYEGR</sequence>
<reference evidence="4" key="1">
    <citation type="journal article" date="2020" name="Stud. Mycol.">
        <title>101 Dothideomycetes genomes: a test case for predicting lifestyles and emergence of pathogens.</title>
        <authorList>
            <person name="Haridas S."/>
            <person name="Albert R."/>
            <person name="Binder M."/>
            <person name="Bloem J."/>
            <person name="Labutti K."/>
            <person name="Salamov A."/>
            <person name="Andreopoulos B."/>
            <person name="Baker S."/>
            <person name="Barry K."/>
            <person name="Bills G."/>
            <person name="Bluhm B."/>
            <person name="Cannon C."/>
            <person name="Castanera R."/>
            <person name="Culley D."/>
            <person name="Daum C."/>
            <person name="Ezra D."/>
            <person name="Gonzalez J."/>
            <person name="Henrissat B."/>
            <person name="Kuo A."/>
            <person name="Liang C."/>
            <person name="Lipzen A."/>
            <person name="Lutzoni F."/>
            <person name="Magnuson J."/>
            <person name="Mondo S."/>
            <person name="Nolan M."/>
            <person name="Ohm R."/>
            <person name="Pangilinan J."/>
            <person name="Park H.-J."/>
            <person name="Ramirez L."/>
            <person name="Alfaro M."/>
            <person name="Sun H."/>
            <person name="Tritt A."/>
            <person name="Yoshinaga Y."/>
            <person name="Zwiers L.-H."/>
            <person name="Turgeon B."/>
            <person name="Goodwin S."/>
            <person name="Spatafora J."/>
            <person name="Crous P."/>
            <person name="Grigoriev I."/>
        </authorList>
    </citation>
    <scope>NUCLEOTIDE SEQUENCE</scope>
    <source>
        <strain evidence="4">CBS 473.64</strain>
    </source>
</reference>
<proteinExistence type="inferred from homology"/>
<keyword evidence="5" id="KW-1185">Reference proteome</keyword>
<keyword evidence="2" id="KW-0521">NADP</keyword>
<dbReference type="Proteomes" id="UP000799753">
    <property type="component" value="Unassembled WGS sequence"/>
</dbReference>
<dbReference type="CDD" id="cd05233">
    <property type="entry name" value="SDR_c"/>
    <property type="match status" value="1"/>
</dbReference>
<dbReference type="OrthoDB" id="5840532at2759"/>
<protein>
    <submittedName>
        <fullName evidence="4">NAD(P)-binding protein</fullName>
    </submittedName>
</protein>
<dbReference type="GO" id="GO:0016491">
    <property type="term" value="F:oxidoreductase activity"/>
    <property type="evidence" value="ECO:0007669"/>
    <property type="project" value="UniProtKB-KW"/>
</dbReference>
<keyword evidence="3" id="KW-0560">Oxidoreductase</keyword>
<dbReference type="PROSITE" id="PS00061">
    <property type="entry name" value="ADH_SHORT"/>
    <property type="match status" value="1"/>
</dbReference>
<dbReference type="InterPro" id="IPR020904">
    <property type="entry name" value="Sc_DH/Rdtase_CS"/>
</dbReference>
<dbReference type="SUPFAM" id="SSF51735">
    <property type="entry name" value="NAD(P)-binding Rossmann-fold domains"/>
    <property type="match status" value="1"/>
</dbReference>